<proteinExistence type="predicted"/>
<dbReference type="AlphaFoldDB" id="A0A919K2Y8"/>
<dbReference type="Proteomes" id="UP000636960">
    <property type="component" value="Unassembled WGS sequence"/>
</dbReference>
<gene>
    <name evidence="1" type="ORF">Ari01nite_72300</name>
</gene>
<organism evidence="1 2">
    <name type="scientific">Paractinoplanes rishiriensis</name>
    <dbReference type="NCBI Taxonomy" id="1050105"/>
    <lineage>
        <taxon>Bacteria</taxon>
        <taxon>Bacillati</taxon>
        <taxon>Actinomycetota</taxon>
        <taxon>Actinomycetes</taxon>
        <taxon>Micromonosporales</taxon>
        <taxon>Micromonosporaceae</taxon>
        <taxon>Paractinoplanes</taxon>
    </lineage>
</organism>
<dbReference type="EMBL" id="BOMV01000076">
    <property type="protein sequence ID" value="GIE99765.1"/>
    <property type="molecule type" value="Genomic_DNA"/>
</dbReference>
<accession>A0A919K2Y8</accession>
<keyword evidence="2" id="KW-1185">Reference proteome</keyword>
<comment type="caution">
    <text evidence="1">The sequence shown here is derived from an EMBL/GenBank/DDBJ whole genome shotgun (WGS) entry which is preliminary data.</text>
</comment>
<protein>
    <submittedName>
        <fullName evidence="1">Uncharacterized protein</fullName>
    </submittedName>
</protein>
<evidence type="ECO:0000313" key="2">
    <source>
        <dbReference type="Proteomes" id="UP000636960"/>
    </source>
</evidence>
<evidence type="ECO:0000313" key="1">
    <source>
        <dbReference type="EMBL" id="GIE99765.1"/>
    </source>
</evidence>
<sequence>MRRNQNVRIILRQVDFPQLNGTLQHSTRPSQIATTDESLRALPGRQKRGRLRHARHAARNVPEMPVARAYALVCPDPHPPCISPEGPCTVLSCAARRAADTRWVIGGGVGRLPVQVRVAEWQTR</sequence>
<name>A0A919K2Y8_9ACTN</name>
<reference evidence="1" key="1">
    <citation type="submission" date="2021-01" db="EMBL/GenBank/DDBJ databases">
        <title>Whole genome shotgun sequence of Actinoplanes rishiriensis NBRC 108556.</title>
        <authorList>
            <person name="Komaki H."/>
            <person name="Tamura T."/>
        </authorList>
    </citation>
    <scope>NUCLEOTIDE SEQUENCE</scope>
    <source>
        <strain evidence="1">NBRC 108556</strain>
    </source>
</reference>